<dbReference type="PROSITE" id="PS51829">
    <property type="entry name" value="P_HOMO_B"/>
    <property type="match status" value="1"/>
</dbReference>
<dbReference type="RefSeq" id="WP_343792735.1">
    <property type="nucleotide sequence ID" value="NZ_BAAAEU010000024.1"/>
</dbReference>
<organism evidence="5 6">
    <name type="scientific">Dokdonella soli</name>
    <dbReference type="NCBI Taxonomy" id="529810"/>
    <lineage>
        <taxon>Bacteria</taxon>
        <taxon>Pseudomonadati</taxon>
        <taxon>Pseudomonadota</taxon>
        <taxon>Gammaproteobacteria</taxon>
        <taxon>Lysobacterales</taxon>
        <taxon>Rhodanobacteraceae</taxon>
        <taxon>Dokdonella</taxon>
    </lineage>
</organism>
<evidence type="ECO:0000256" key="3">
    <source>
        <dbReference type="SAM" id="SignalP"/>
    </source>
</evidence>
<name>A0ABN1ITB5_9GAMM</name>
<keyword evidence="1" id="KW-0645">Protease</keyword>
<protein>
    <recommendedName>
        <fullName evidence="4">P/Homo B domain-containing protein</fullName>
    </recommendedName>
</protein>
<dbReference type="SUPFAM" id="SSF49452">
    <property type="entry name" value="Starch-binding domain-like"/>
    <property type="match status" value="1"/>
</dbReference>
<evidence type="ECO:0000313" key="6">
    <source>
        <dbReference type="Proteomes" id="UP001501523"/>
    </source>
</evidence>
<keyword evidence="6" id="KW-1185">Reference proteome</keyword>
<accession>A0ABN1ITB5</accession>
<keyword evidence="2" id="KW-0378">Hydrolase</keyword>
<evidence type="ECO:0000259" key="4">
    <source>
        <dbReference type="PROSITE" id="PS51829"/>
    </source>
</evidence>
<dbReference type="InterPro" id="IPR013784">
    <property type="entry name" value="Carb-bd-like_fold"/>
</dbReference>
<evidence type="ECO:0000256" key="1">
    <source>
        <dbReference type="ARBA" id="ARBA00022670"/>
    </source>
</evidence>
<evidence type="ECO:0000313" key="5">
    <source>
        <dbReference type="EMBL" id="GAA0720966.1"/>
    </source>
</evidence>
<sequence>MQIARAACCALLFLAPLAWAEEFGDAEAIQPGPSLSAIPASAIPAPARPIGDGGAVPYVAKPYLTGVSPAVRDLPAAPPITGPLPDVSGPQNPSLIPFLHKGPLHRGTLLWSGPDAALYSFAPSVVAMPAPLATFEGMSNHDTGQLFGGYVEPPDTNGAIGKAHYVQTVNLTTQVYGRDGTALTPPFKMSQLFASLGSASPCATTDDGDPISLYDHLADRWLISQFVVAGPPFHQCIAISQTGDPTGTYYVYDFVVHQSKFGDYPHFGVWPDGYYMTTNQFDGATQAFAGDGAFAFERAKMLAGDPTASFIYFDVASIDPNIGGMLPSSLDGPPPPAGEPNVFSNFTSTQFGNPNDGLNLFGFHADFATPANTTFALIGNVPVATFDPRVPSTAPNGGRAVIPQPAPATATAYLDAITDRLMYRLQYRNFGGYESLVLNHTVNVSGDATAATFRGGVRYYQLKRTLPSGSWAVNEQATYAPADTTNRWMGSAAMDSAGNLAVGFSVSSASVFPGISYAGRLATDPPNGLAQGEQVLQLGSGVQTDNGDRWGDYGNLSVDPVNQCTFWLTSEYYSSSKPAPCSSTRCWQTRIGSFRMPNCTNAPANGQISGTVTVAATGDPAANVVVMAGNGYSGVTDANGHYQVALPAGTYGMTASKTGATTATASGVSVASAGTQTQNFALTGVPLLHAGTQSVSDPLPQGNANGVADPGECFAFTVPVKNSGLGTAGSVLGTLSTTTTGVSIPGSHASYGSIYPGNYAAGTPYQLSLAPSMIPGAPVSLALALSSDQGPSTLNLILPTGTPDTVTVSTSTAMGPVAIPDGTNSGPGAPANLPITVSGLTTAISKITVAVYVTHTYVSDLTFTLTGPDNTKITLSSGVGANGKNFGTQCPATAANNTVYDDAAAVSINNGSAPFSGSYRPAQPLSTFIGKAGAAANGTWTFTAIDGFPVDTGTIQCVALNINGYLHTVGACGDTIFANGFE</sequence>
<proteinExistence type="predicted"/>
<feature type="signal peptide" evidence="3">
    <location>
        <begin position="1"/>
        <end position="20"/>
    </location>
</feature>
<feature type="chain" id="PRO_5046411611" description="P/Homo B domain-containing protein" evidence="3">
    <location>
        <begin position="21"/>
        <end position="982"/>
    </location>
</feature>
<keyword evidence="3" id="KW-0732">Signal</keyword>
<dbReference type="SUPFAM" id="SSF49785">
    <property type="entry name" value="Galactose-binding domain-like"/>
    <property type="match status" value="1"/>
</dbReference>
<dbReference type="EMBL" id="BAAAEU010000024">
    <property type="protein sequence ID" value="GAA0720966.1"/>
    <property type="molecule type" value="Genomic_DNA"/>
</dbReference>
<dbReference type="Pfam" id="PF13620">
    <property type="entry name" value="CarboxypepD_reg"/>
    <property type="match status" value="1"/>
</dbReference>
<dbReference type="InterPro" id="IPR002884">
    <property type="entry name" value="P_dom"/>
</dbReference>
<dbReference type="InterPro" id="IPR008979">
    <property type="entry name" value="Galactose-bd-like_sf"/>
</dbReference>
<reference evidence="5 6" key="1">
    <citation type="journal article" date="2019" name="Int. J. Syst. Evol. Microbiol.">
        <title>The Global Catalogue of Microorganisms (GCM) 10K type strain sequencing project: providing services to taxonomists for standard genome sequencing and annotation.</title>
        <authorList>
            <consortium name="The Broad Institute Genomics Platform"/>
            <consortium name="The Broad Institute Genome Sequencing Center for Infectious Disease"/>
            <person name="Wu L."/>
            <person name="Ma J."/>
        </authorList>
    </citation>
    <scope>NUCLEOTIDE SEQUENCE [LARGE SCALE GENOMIC DNA]</scope>
    <source>
        <strain evidence="5 6">JCM 15421</strain>
    </source>
</reference>
<dbReference type="Gene3D" id="2.60.120.260">
    <property type="entry name" value="Galactose-binding domain-like"/>
    <property type="match status" value="1"/>
</dbReference>
<dbReference type="Gene3D" id="2.60.40.1120">
    <property type="entry name" value="Carboxypeptidase-like, regulatory domain"/>
    <property type="match status" value="1"/>
</dbReference>
<comment type="caution">
    <text evidence="5">The sequence shown here is derived from an EMBL/GenBank/DDBJ whole genome shotgun (WGS) entry which is preliminary data.</text>
</comment>
<gene>
    <name evidence="5" type="ORF">GCM10009105_30890</name>
</gene>
<dbReference type="Proteomes" id="UP001501523">
    <property type="component" value="Unassembled WGS sequence"/>
</dbReference>
<feature type="domain" description="P/Homo B" evidence="4">
    <location>
        <begin position="801"/>
        <end position="970"/>
    </location>
</feature>
<evidence type="ECO:0000256" key="2">
    <source>
        <dbReference type="ARBA" id="ARBA00022801"/>
    </source>
</evidence>